<gene>
    <name evidence="3" type="ORF">DFP72DRAFT_917475</name>
</gene>
<evidence type="ECO:0000256" key="2">
    <source>
        <dbReference type="SAM" id="Phobius"/>
    </source>
</evidence>
<keyword evidence="4" id="KW-1185">Reference proteome</keyword>
<keyword evidence="2" id="KW-0812">Transmembrane</keyword>
<dbReference type="Proteomes" id="UP000521943">
    <property type="component" value="Unassembled WGS sequence"/>
</dbReference>
<accession>A0A8H6HKT8</accession>
<reference evidence="3 4" key="1">
    <citation type="submission" date="2020-07" db="EMBL/GenBank/DDBJ databases">
        <title>Comparative genomics of pyrophilous fungi reveals a link between fire events and developmental genes.</title>
        <authorList>
            <consortium name="DOE Joint Genome Institute"/>
            <person name="Steindorff A.S."/>
            <person name="Carver A."/>
            <person name="Calhoun S."/>
            <person name="Stillman K."/>
            <person name="Liu H."/>
            <person name="Lipzen A."/>
            <person name="Pangilinan J."/>
            <person name="Labutti K."/>
            <person name="Bruns T.D."/>
            <person name="Grigoriev I.V."/>
        </authorList>
    </citation>
    <scope>NUCLEOTIDE SEQUENCE [LARGE SCALE GENOMIC DNA]</scope>
    <source>
        <strain evidence="3 4">CBS 144469</strain>
    </source>
</reference>
<proteinExistence type="predicted"/>
<keyword evidence="2" id="KW-0472">Membrane</keyword>
<comment type="caution">
    <text evidence="3">The sequence shown here is derived from an EMBL/GenBank/DDBJ whole genome shotgun (WGS) entry which is preliminary data.</text>
</comment>
<evidence type="ECO:0000313" key="4">
    <source>
        <dbReference type="Proteomes" id="UP000521943"/>
    </source>
</evidence>
<dbReference type="EMBL" id="JACGCI010000073">
    <property type="protein sequence ID" value="KAF6748271.1"/>
    <property type="molecule type" value="Genomic_DNA"/>
</dbReference>
<evidence type="ECO:0000313" key="3">
    <source>
        <dbReference type="EMBL" id="KAF6748271.1"/>
    </source>
</evidence>
<dbReference type="OrthoDB" id="2796951at2759"/>
<name>A0A8H6HKT8_9AGAR</name>
<keyword evidence="2" id="KW-1133">Transmembrane helix</keyword>
<sequence>MDSNDSEATEGQATATFATTAFTKAHNTVKVDPAVLATSNGHSGKERERLAGTSHGSITGGAESRYGLVSSAVVLMSTLAGACLMLNGLWR</sequence>
<organism evidence="3 4">
    <name type="scientific">Ephemerocybe angulata</name>
    <dbReference type="NCBI Taxonomy" id="980116"/>
    <lineage>
        <taxon>Eukaryota</taxon>
        <taxon>Fungi</taxon>
        <taxon>Dikarya</taxon>
        <taxon>Basidiomycota</taxon>
        <taxon>Agaricomycotina</taxon>
        <taxon>Agaricomycetes</taxon>
        <taxon>Agaricomycetidae</taxon>
        <taxon>Agaricales</taxon>
        <taxon>Agaricineae</taxon>
        <taxon>Psathyrellaceae</taxon>
        <taxon>Ephemerocybe</taxon>
    </lineage>
</organism>
<feature type="transmembrane region" description="Helical" evidence="2">
    <location>
        <begin position="66"/>
        <end position="90"/>
    </location>
</feature>
<protein>
    <submittedName>
        <fullName evidence="3">Uncharacterized protein</fullName>
    </submittedName>
</protein>
<feature type="region of interest" description="Disordered" evidence="1">
    <location>
        <begin position="38"/>
        <end position="57"/>
    </location>
</feature>
<evidence type="ECO:0000256" key="1">
    <source>
        <dbReference type="SAM" id="MobiDB-lite"/>
    </source>
</evidence>
<dbReference type="AlphaFoldDB" id="A0A8H6HKT8"/>